<organism evidence="1 2">
    <name type="scientific">Neisseria bacilliformis ATCC BAA-1200</name>
    <dbReference type="NCBI Taxonomy" id="888742"/>
    <lineage>
        <taxon>Bacteria</taxon>
        <taxon>Pseudomonadati</taxon>
        <taxon>Pseudomonadota</taxon>
        <taxon>Betaproteobacteria</taxon>
        <taxon>Neisseriales</taxon>
        <taxon>Neisseriaceae</taxon>
        <taxon>Neisseria</taxon>
    </lineage>
</organism>
<name>F2BAB3_9NEIS</name>
<dbReference type="Proteomes" id="UP000004105">
    <property type="component" value="Unassembled WGS sequence"/>
</dbReference>
<sequence length="77" mass="8698">MRQDRARRLGAAHPASLCRRAVARTHHKRPSEKRFSDGLNSLYGKGRVRRWGDNPTSRAAFALSAKCLFSDGLLPYM</sequence>
<gene>
    <name evidence="1" type="ORF">HMPREF9123_0717</name>
</gene>
<reference evidence="1 2" key="1">
    <citation type="submission" date="2011-02" db="EMBL/GenBank/DDBJ databases">
        <authorList>
            <person name="Muzny D."/>
            <person name="Qin X."/>
            <person name="Deng J."/>
            <person name="Jiang H."/>
            <person name="Liu Y."/>
            <person name="Qu J."/>
            <person name="Song X.-Z."/>
            <person name="Zhang L."/>
            <person name="Thornton R."/>
            <person name="Coyle M."/>
            <person name="Francisco L."/>
            <person name="Jackson L."/>
            <person name="Javaid M."/>
            <person name="Korchina V."/>
            <person name="Kovar C."/>
            <person name="Mata R."/>
            <person name="Mathew T."/>
            <person name="Ngo R."/>
            <person name="Nguyen L."/>
            <person name="Nguyen N."/>
            <person name="Okwuonu G."/>
            <person name="Ongeri F."/>
            <person name="Pham C."/>
            <person name="Simmons D."/>
            <person name="Wilczek-Boney K."/>
            <person name="Hale W."/>
            <person name="Jakkamsetti A."/>
            <person name="Pham P."/>
            <person name="Ruth R."/>
            <person name="San Lucas F."/>
            <person name="Warren J."/>
            <person name="Zhang J."/>
            <person name="Zhao Z."/>
            <person name="Zhou C."/>
            <person name="Zhu D."/>
            <person name="Lee S."/>
            <person name="Bess C."/>
            <person name="Blankenburg K."/>
            <person name="Forbes L."/>
            <person name="Fu Q."/>
            <person name="Gubbala S."/>
            <person name="Hirani K."/>
            <person name="Jayaseelan J.C."/>
            <person name="Lara F."/>
            <person name="Munidasa M."/>
            <person name="Palculict T."/>
            <person name="Patil S."/>
            <person name="Pu L.-L."/>
            <person name="Saada N."/>
            <person name="Tang L."/>
            <person name="Weissenberger G."/>
            <person name="Zhu Y."/>
            <person name="Hemphill L."/>
            <person name="Shang Y."/>
            <person name="Youmans B."/>
            <person name="Ayvaz T."/>
            <person name="Ross M."/>
            <person name="Santibanez J."/>
            <person name="Aqrawi P."/>
            <person name="Gross S."/>
            <person name="Joshi V."/>
            <person name="Fowler G."/>
            <person name="Nazareth L."/>
            <person name="Reid J."/>
            <person name="Worley K."/>
            <person name="Petrosino J."/>
            <person name="Highlander S."/>
            <person name="Gibbs R."/>
        </authorList>
    </citation>
    <scope>NUCLEOTIDE SEQUENCE [LARGE SCALE GENOMIC DNA]</scope>
    <source>
        <strain evidence="1 2">ATCC BAA-1200</strain>
    </source>
</reference>
<dbReference type="AlphaFoldDB" id="F2BAB3"/>
<evidence type="ECO:0000313" key="2">
    <source>
        <dbReference type="Proteomes" id="UP000004105"/>
    </source>
</evidence>
<accession>F2BAB3</accession>
<keyword evidence="2" id="KW-1185">Reference proteome</keyword>
<protein>
    <submittedName>
        <fullName evidence="1">Uncharacterized protein</fullName>
    </submittedName>
</protein>
<evidence type="ECO:0000313" key="1">
    <source>
        <dbReference type="EMBL" id="EGF11601.1"/>
    </source>
</evidence>
<proteinExistence type="predicted"/>
<dbReference type="EMBL" id="AFAY01000012">
    <property type="protein sequence ID" value="EGF11601.1"/>
    <property type="molecule type" value="Genomic_DNA"/>
</dbReference>
<dbReference type="HOGENOM" id="CLU_2634400_0_0_4"/>
<comment type="caution">
    <text evidence="1">The sequence shown here is derived from an EMBL/GenBank/DDBJ whole genome shotgun (WGS) entry which is preliminary data.</text>
</comment>